<keyword evidence="2" id="KW-1185">Reference proteome</keyword>
<dbReference type="RefSeq" id="WP_185179010.1">
    <property type="nucleotide sequence ID" value="NZ_CBCSEP010000007.1"/>
</dbReference>
<gene>
    <name evidence="1" type="ORF">H4Q31_10400</name>
</gene>
<proteinExistence type="predicted"/>
<evidence type="ECO:0000313" key="2">
    <source>
        <dbReference type="Proteomes" id="UP000574133"/>
    </source>
</evidence>
<protein>
    <recommendedName>
        <fullName evidence="3">DUF3939 domain-containing protein</fullName>
    </recommendedName>
</protein>
<accession>A0A841TFL1</accession>
<dbReference type="Proteomes" id="UP000574133">
    <property type="component" value="Unassembled WGS sequence"/>
</dbReference>
<sequence>MTNSFALAVRGLRRTLAIGCLSALLLPLTGCMYPDEQTPGNDASARQSVLAVQDAVDRYMTDNGVLPIVSADESVPKYEKFKLDLGKLKRMNYLGSVPNVAFESGGRNQFLVIDEETKPTVKLLDIPVYQEAAAVQRKVNDYMNEHSGGKPVGEELYPGYWSLDFKMLGGGEPDARSMFSGQSLTFMLDAAGTVWLDYGLDIATAIRKSSSAPSGDEDLRGILVAESYFVPVKSPVYHWVNGEPVAQPEAG</sequence>
<reference evidence="1 2" key="1">
    <citation type="submission" date="2020-08" db="EMBL/GenBank/DDBJ databases">
        <title>Cohnella phylogeny.</title>
        <authorList>
            <person name="Dunlap C."/>
        </authorList>
    </citation>
    <scope>NUCLEOTIDE SEQUENCE [LARGE SCALE GENOMIC DNA]</scope>
    <source>
        <strain evidence="1 2">DSM 103658</strain>
    </source>
</reference>
<name>A0A841TFL1_9BACL</name>
<evidence type="ECO:0000313" key="1">
    <source>
        <dbReference type="EMBL" id="MBB6677737.1"/>
    </source>
</evidence>
<comment type="caution">
    <text evidence="1">The sequence shown here is derived from an EMBL/GenBank/DDBJ whole genome shotgun (WGS) entry which is preliminary data.</text>
</comment>
<evidence type="ECO:0008006" key="3">
    <source>
        <dbReference type="Google" id="ProtNLM"/>
    </source>
</evidence>
<dbReference type="EMBL" id="JACJVN010000034">
    <property type="protein sequence ID" value="MBB6677737.1"/>
    <property type="molecule type" value="Genomic_DNA"/>
</dbReference>
<dbReference type="AlphaFoldDB" id="A0A841TFL1"/>
<organism evidence="1 2">
    <name type="scientific">Cohnella lubricantis</name>
    <dbReference type="NCBI Taxonomy" id="2163172"/>
    <lineage>
        <taxon>Bacteria</taxon>
        <taxon>Bacillati</taxon>
        <taxon>Bacillota</taxon>
        <taxon>Bacilli</taxon>
        <taxon>Bacillales</taxon>
        <taxon>Paenibacillaceae</taxon>
        <taxon>Cohnella</taxon>
    </lineage>
</organism>